<gene>
    <name evidence="1" type="ORF">CUNI_LOCUS17734</name>
</gene>
<accession>A0A8S3ZZF9</accession>
<keyword evidence="2" id="KW-1185">Reference proteome</keyword>
<name>A0A8S3ZZF9_9EUPU</name>
<dbReference type="EMBL" id="CAJHNH020005135">
    <property type="protein sequence ID" value="CAG5132176.1"/>
    <property type="molecule type" value="Genomic_DNA"/>
</dbReference>
<sequence length="53" mass="5906">FKMDWRKIWKNWRKVCVVVLTVAACGLSIGLITVLTGNGTKRNSSEPTGTGRR</sequence>
<evidence type="ECO:0000313" key="2">
    <source>
        <dbReference type="Proteomes" id="UP000678393"/>
    </source>
</evidence>
<reference evidence="1" key="1">
    <citation type="submission" date="2021-04" db="EMBL/GenBank/DDBJ databases">
        <authorList>
            <consortium name="Molecular Ecology Group"/>
        </authorList>
    </citation>
    <scope>NUCLEOTIDE SEQUENCE</scope>
</reference>
<proteinExistence type="predicted"/>
<protein>
    <submittedName>
        <fullName evidence="1">Uncharacterized protein</fullName>
    </submittedName>
</protein>
<dbReference type="Proteomes" id="UP000678393">
    <property type="component" value="Unassembled WGS sequence"/>
</dbReference>
<comment type="caution">
    <text evidence="1">The sequence shown here is derived from an EMBL/GenBank/DDBJ whole genome shotgun (WGS) entry which is preliminary data.</text>
</comment>
<dbReference type="AlphaFoldDB" id="A0A8S3ZZF9"/>
<evidence type="ECO:0000313" key="1">
    <source>
        <dbReference type="EMBL" id="CAG5132176.1"/>
    </source>
</evidence>
<organism evidence="1 2">
    <name type="scientific">Candidula unifasciata</name>
    <dbReference type="NCBI Taxonomy" id="100452"/>
    <lineage>
        <taxon>Eukaryota</taxon>
        <taxon>Metazoa</taxon>
        <taxon>Spiralia</taxon>
        <taxon>Lophotrochozoa</taxon>
        <taxon>Mollusca</taxon>
        <taxon>Gastropoda</taxon>
        <taxon>Heterobranchia</taxon>
        <taxon>Euthyneura</taxon>
        <taxon>Panpulmonata</taxon>
        <taxon>Eupulmonata</taxon>
        <taxon>Stylommatophora</taxon>
        <taxon>Helicina</taxon>
        <taxon>Helicoidea</taxon>
        <taxon>Geomitridae</taxon>
        <taxon>Candidula</taxon>
    </lineage>
</organism>
<feature type="non-terminal residue" evidence="1">
    <location>
        <position position="1"/>
    </location>
</feature>
<feature type="non-terminal residue" evidence="1">
    <location>
        <position position="53"/>
    </location>
</feature>